<name>A0A6J4MQ27_9HYPH</name>
<proteinExistence type="predicted"/>
<reference evidence="2" key="1">
    <citation type="submission" date="2020-02" db="EMBL/GenBank/DDBJ databases">
        <authorList>
            <person name="Meier V. D."/>
        </authorList>
    </citation>
    <scope>NUCLEOTIDE SEQUENCE</scope>
    <source>
        <strain evidence="2">AVDCRST_MAG90</strain>
    </source>
</reference>
<dbReference type="AlphaFoldDB" id="A0A6J4MQ27"/>
<feature type="transmembrane region" description="Helical" evidence="1">
    <location>
        <begin position="36"/>
        <end position="58"/>
    </location>
</feature>
<evidence type="ECO:0000256" key="1">
    <source>
        <dbReference type="SAM" id="Phobius"/>
    </source>
</evidence>
<evidence type="ECO:0000313" key="2">
    <source>
        <dbReference type="EMBL" id="CAA9365848.1"/>
    </source>
</evidence>
<keyword evidence="1" id="KW-0812">Transmembrane</keyword>
<feature type="transmembrane region" description="Helical" evidence="1">
    <location>
        <begin position="128"/>
        <end position="148"/>
    </location>
</feature>
<feature type="transmembrane region" description="Helical" evidence="1">
    <location>
        <begin position="70"/>
        <end position="91"/>
    </location>
</feature>
<organism evidence="2">
    <name type="scientific">uncultured Microvirga sp</name>
    <dbReference type="NCBI Taxonomy" id="412392"/>
    <lineage>
        <taxon>Bacteria</taxon>
        <taxon>Pseudomonadati</taxon>
        <taxon>Pseudomonadota</taxon>
        <taxon>Alphaproteobacteria</taxon>
        <taxon>Hyphomicrobiales</taxon>
        <taxon>Methylobacteriaceae</taxon>
        <taxon>Microvirga</taxon>
        <taxon>environmental samples</taxon>
    </lineage>
</organism>
<accession>A0A6J4MQ27</accession>
<keyword evidence="1" id="KW-0472">Membrane</keyword>
<keyword evidence="1" id="KW-1133">Transmembrane helix</keyword>
<gene>
    <name evidence="2" type="ORF">AVDCRST_MAG90-3377</name>
</gene>
<sequence length="156" mass="16612">MRRVLGRSLVLAALAAALIGLRVLERHEGLQPRTLLLLAMVAGGALAAGAVVFGLADLVAKRWPPFVRGLLAGPLLAAGFAGCTAVIFALLRPITESDFDHEDHHLFDAIGMFRDAVGLFVITGERYWLPWPAPALGLCCALLAALPWRDAPANAR</sequence>
<dbReference type="EMBL" id="CADCUC010000724">
    <property type="protein sequence ID" value="CAA9365848.1"/>
    <property type="molecule type" value="Genomic_DNA"/>
</dbReference>
<protein>
    <submittedName>
        <fullName evidence="2">Uncharacterized protein</fullName>
    </submittedName>
</protein>